<comment type="caution">
    <text evidence="1">The sequence shown here is derived from an EMBL/GenBank/DDBJ whole genome shotgun (WGS) entry which is preliminary data.</text>
</comment>
<name>A0AAW1NY15_9CHLO</name>
<evidence type="ECO:0000313" key="1">
    <source>
        <dbReference type="EMBL" id="KAK9799339.1"/>
    </source>
</evidence>
<proteinExistence type="predicted"/>
<sequence>MPTTRRQTRVNRLEIFSPELSEVFAVSMLPHLSLRSLVAVTCTCKALRDTAYLRDDPWRAAATRHLPPQHPSLAGKTREAVQRLLQQRLEARKAVSFARDASTVELLKDCPEASKLQFSADGELIAALLYGVSGPVLASGA</sequence>
<keyword evidence="2" id="KW-1185">Reference proteome</keyword>
<dbReference type="Proteomes" id="UP001465755">
    <property type="component" value="Unassembled WGS sequence"/>
</dbReference>
<dbReference type="AlphaFoldDB" id="A0AAW1NY15"/>
<evidence type="ECO:0000313" key="2">
    <source>
        <dbReference type="Proteomes" id="UP001465755"/>
    </source>
</evidence>
<protein>
    <recommendedName>
        <fullName evidence="3">F-box domain-containing protein</fullName>
    </recommendedName>
</protein>
<reference evidence="1 2" key="1">
    <citation type="journal article" date="2024" name="Nat. Commun.">
        <title>Phylogenomics reveals the evolutionary origins of lichenization in chlorophyte algae.</title>
        <authorList>
            <person name="Puginier C."/>
            <person name="Libourel C."/>
            <person name="Otte J."/>
            <person name="Skaloud P."/>
            <person name="Haon M."/>
            <person name="Grisel S."/>
            <person name="Petersen M."/>
            <person name="Berrin J.G."/>
            <person name="Delaux P.M."/>
            <person name="Dal Grande F."/>
            <person name="Keller J."/>
        </authorList>
    </citation>
    <scope>NUCLEOTIDE SEQUENCE [LARGE SCALE GENOMIC DNA]</scope>
    <source>
        <strain evidence="1 2">SAG 2036</strain>
    </source>
</reference>
<organism evidence="1 2">
    <name type="scientific">Symbiochloris irregularis</name>
    <dbReference type="NCBI Taxonomy" id="706552"/>
    <lineage>
        <taxon>Eukaryota</taxon>
        <taxon>Viridiplantae</taxon>
        <taxon>Chlorophyta</taxon>
        <taxon>core chlorophytes</taxon>
        <taxon>Trebouxiophyceae</taxon>
        <taxon>Trebouxiales</taxon>
        <taxon>Trebouxiaceae</taxon>
        <taxon>Symbiochloris</taxon>
    </lineage>
</organism>
<dbReference type="EMBL" id="JALJOQ010000091">
    <property type="protein sequence ID" value="KAK9799339.1"/>
    <property type="molecule type" value="Genomic_DNA"/>
</dbReference>
<evidence type="ECO:0008006" key="3">
    <source>
        <dbReference type="Google" id="ProtNLM"/>
    </source>
</evidence>
<accession>A0AAW1NY15</accession>
<gene>
    <name evidence="1" type="ORF">WJX73_007054</name>
</gene>